<dbReference type="Proteomes" id="UP000054270">
    <property type="component" value="Unassembled WGS sequence"/>
</dbReference>
<proteinExistence type="predicted"/>
<accession>A0A0D2L815</accession>
<dbReference type="STRING" id="945553.A0A0D2L815"/>
<protein>
    <recommendedName>
        <fullName evidence="4">HNH nuclease domain-containing protein</fullName>
    </recommendedName>
</protein>
<reference evidence="3" key="1">
    <citation type="submission" date="2014-04" db="EMBL/GenBank/DDBJ databases">
        <title>Evolutionary Origins and Diversification of the Mycorrhizal Mutualists.</title>
        <authorList>
            <consortium name="DOE Joint Genome Institute"/>
            <consortium name="Mycorrhizal Genomics Consortium"/>
            <person name="Kohler A."/>
            <person name="Kuo A."/>
            <person name="Nagy L.G."/>
            <person name="Floudas D."/>
            <person name="Copeland A."/>
            <person name="Barry K.W."/>
            <person name="Cichocki N."/>
            <person name="Veneault-Fourrey C."/>
            <person name="LaButti K."/>
            <person name="Lindquist E.A."/>
            <person name="Lipzen A."/>
            <person name="Lundell T."/>
            <person name="Morin E."/>
            <person name="Murat C."/>
            <person name="Riley R."/>
            <person name="Ohm R."/>
            <person name="Sun H."/>
            <person name="Tunlid A."/>
            <person name="Henrissat B."/>
            <person name="Grigoriev I.V."/>
            <person name="Hibbett D.S."/>
            <person name="Martin F."/>
        </authorList>
    </citation>
    <scope>NUCLEOTIDE SEQUENCE [LARGE SCALE GENOMIC DNA]</scope>
    <source>
        <strain evidence="3">FD-334 SS-4</strain>
    </source>
</reference>
<dbReference type="AlphaFoldDB" id="A0A0D2L815"/>
<dbReference type="EMBL" id="KN817543">
    <property type="protein sequence ID" value="KJA23332.1"/>
    <property type="molecule type" value="Genomic_DNA"/>
</dbReference>
<organism evidence="2 3">
    <name type="scientific">Hypholoma sublateritium (strain FD-334 SS-4)</name>
    <dbReference type="NCBI Taxonomy" id="945553"/>
    <lineage>
        <taxon>Eukaryota</taxon>
        <taxon>Fungi</taxon>
        <taxon>Dikarya</taxon>
        <taxon>Basidiomycota</taxon>
        <taxon>Agaricomycotina</taxon>
        <taxon>Agaricomycetes</taxon>
        <taxon>Agaricomycetidae</taxon>
        <taxon>Agaricales</taxon>
        <taxon>Agaricineae</taxon>
        <taxon>Strophariaceae</taxon>
        <taxon>Hypholoma</taxon>
    </lineage>
</organism>
<evidence type="ECO:0000313" key="3">
    <source>
        <dbReference type="Proteomes" id="UP000054270"/>
    </source>
</evidence>
<feature type="signal peptide" evidence="1">
    <location>
        <begin position="1"/>
        <end position="15"/>
    </location>
</feature>
<keyword evidence="3" id="KW-1185">Reference proteome</keyword>
<evidence type="ECO:0008006" key="4">
    <source>
        <dbReference type="Google" id="ProtNLM"/>
    </source>
</evidence>
<sequence>MALLLVLPRIMPALAVFLPFVDNQLPLSLTKLTRTARNLCVGLLSSDLLMTADFHISLTPGQTRGQRGRLQAYKLVGFMNQTLINMVADDGVTKLRGNPAADVVYTRALADNRAYTQVVEHNFKRGDLFCFPACDLSRPNDAELCQHIFDPESCGFNGPSNIGDSTLESCAGDSQTPQG</sequence>
<evidence type="ECO:0000256" key="1">
    <source>
        <dbReference type="SAM" id="SignalP"/>
    </source>
</evidence>
<keyword evidence="1" id="KW-0732">Signal</keyword>
<gene>
    <name evidence="2" type="ORF">HYPSUDRAFT_201361</name>
</gene>
<name>A0A0D2L815_HYPSF</name>
<feature type="chain" id="PRO_5012768477" description="HNH nuclease domain-containing protein" evidence="1">
    <location>
        <begin position="16"/>
        <end position="179"/>
    </location>
</feature>
<evidence type="ECO:0000313" key="2">
    <source>
        <dbReference type="EMBL" id="KJA23332.1"/>
    </source>
</evidence>